<keyword evidence="3" id="KW-0560">Oxidoreductase</keyword>
<dbReference type="InterPro" id="IPR020471">
    <property type="entry name" value="AKR"/>
</dbReference>
<dbReference type="GO" id="GO:0016616">
    <property type="term" value="F:oxidoreductase activity, acting on the CH-OH group of donors, NAD or NADP as acceptor"/>
    <property type="evidence" value="ECO:0007669"/>
    <property type="project" value="UniProtKB-ARBA"/>
</dbReference>
<comment type="similarity">
    <text evidence="1">Belongs to the aldo/keto reductase family.</text>
</comment>
<dbReference type="PANTHER" id="PTHR43827">
    <property type="entry name" value="2,5-DIKETO-D-GLUCONIC ACID REDUCTASE"/>
    <property type="match status" value="1"/>
</dbReference>
<dbReference type="InterPro" id="IPR036812">
    <property type="entry name" value="NAD(P)_OxRdtase_dom_sf"/>
</dbReference>
<dbReference type="OMA" id="HYPCTFK"/>
<evidence type="ECO:0000256" key="3">
    <source>
        <dbReference type="ARBA" id="ARBA00023002"/>
    </source>
</evidence>
<sequence>MLIAAHRVCHVLKLSSVRDRYSLLTLLSARTMASSAQIIGGRAKLNDGNEIPMIGLGISRINGQESLSNSVKAALESGYRLFDTAELYGNEAELGAALEEYLPKYGLKREDIFITTKVQTKDGDATKWAEESIMGSLKRLRTKYLDMVLLHFPRDRWTGTDDAYEINKKGRREVWQKMEQLKDRGLIKSIGVSNYEVYHLVELLEYAVHKPAVNQVEFHPYFTRRTLLHFCAQHRIFVQAFSSLLWGNQEILNEPVVKQLAEKFAVSPQTILYAFAVRSGVGIIPKSVTPARIHDNLVKVAATPLSQDELKSLRELDRNAAFCPRCFPWRCL</sequence>
<reference evidence="9" key="1">
    <citation type="submission" date="2020-12" db="UniProtKB">
        <authorList>
            <consortium name="WormBaseParasite"/>
        </authorList>
    </citation>
    <scope>IDENTIFICATION</scope>
    <source>
        <strain evidence="9">MHco3</strain>
    </source>
</reference>
<dbReference type="Gene3D" id="3.20.20.100">
    <property type="entry name" value="NADP-dependent oxidoreductase domain"/>
    <property type="match status" value="1"/>
</dbReference>
<keyword evidence="2" id="KW-0521">NADP</keyword>
<dbReference type="PRINTS" id="PR00069">
    <property type="entry name" value="ALDKETRDTASE"/>
</dbReference>
<dbReference type="Pfam" id="PF00248">
    <property type="entry name" value="Aldo_ket_red"/>
    <property type="match status" value="1"/>
</dbReference>
<evidence type="ECO:0000259" key="7">
    <source>
        <dbReference type="Pfam" id="PF00248"/>
    </source>
</evidence>
<dbReference type="FunFam" id="3.20.20.100:FF:000002">
    <property type="entry name" value="2,5-diketo-D-gluconic acid reductase A"/>
    <property type="match status" value="1"/>
</dbReference>
<dbReference type="SUPFAM" id="SSF51430">
    <property type="entry name" value="NAD(P)-linked oxidoreductase"/>
    <property type="match status" value="1"/>
</dbReference>
<evidence type="ECO:0000313" key="8">
    <source>
        <dbReference type="Proteomes" id="UP000025227"/>
    </source>
</evidence>
<dbReference type="AlphaFoldDB" id="A0A7I4YCT2"/>
<dbReference type="InterPro" id="IPR023210">
    <property type="entry name" value="NADP_OxRdtase_dom"/>
</dbReference>
<evidence type="ECO:0000256" key="1">
    <source>
        <dbReference type="ARBA" id="ARBA00007905"/>
    </source>
</evidence>
<dbReference type="PROSITE" id="PS00798">
    <property type="entry name" value="ALDOKETO_REDUCTASE_1"/>
    <property type="match status" value="1"/>
</dbReference>
<protein>
    <submittedName>
        <fullName evidence="9">Aldo_ket_red domain-containing protein</fullName>
    </submittedName>
</protein>
<organism evidence="8 9">
    <name type="scientific">Haemonchus contortus</name>
    <name type="common">Barber pole worm</name>
    <dbReference type="NCBI Taxonomy" id="6289"/>
    <lineage>
        <taxon>Eukaryota</taxon>
        <taxon>Metazoa</taxon>
        <taxon>Ecdysozoa</taxon>
        <taxon>Nematoda</taxon>
        <taxon>Chromadorea</taxon>
        <taxon>Rhabditida</taxon>
        <taxon>Rhabditina</taxon>
        <taxon>Rhabditomorpha</taxon>
        <taxon>Strongyloidea</taxon>
        <taxon>Trichostrongylidae</taxon>
        <taxon>Haemonchus</taxon>
    </lineage>
</organism>
<dbReference type="InterPro" id="IPR018170">
    <property type="entry name" value="Aldo/ket_reductase_CS"/>
</dbReference>
<dbReference type="OrthoDB" id="416253at2759"/>
<dbReference type="PROSITE" id="PS00062">
    <property type="entry name" value="ALDOKETO_REDUCTASE_2"/>
    <property type="match status" value="1"/>
</dbReference>
<feature type="site" description="Lowers pKa of active site Tyr" evidence="6">
    <location>
        <position position="117"/>
    </location>
</feature>
<dbReference type="Proteomes" id="UP000025227">
    <property type="component" value="Unplaced"/>
</dbReference>
<evidence type="ECO:0000256" key="5">
    <source>
        <dbReference type="PIRSR" id="PIRSR000097-2"/>
    </source>
</evidence>
<dbReference type="PIRSF" id="PIRSF000097">
    <property type="entry name" value="AKR"/>
    <property type="match status" value="1"/>
</dbReference>
<proteinExistence type="inferred from homology"/>
<dbReference type="PANTHER" id="PTHR43827:SF3">
    <property type="entry name" value="NADP-DEPENDENT OXIDOREDUCTASE DOMAIN-CONTAINING PROTEIN"/>
    <property type="match status" value="1"/>
</dbReference>
<keyword evidence="8" id="KW-1185">Reference proteome</keyword>
<evidence type="ECO:0000256" key="2">
    <source>
        <dbReference type="ARBA" id="ARBA00022857"/>
    </source>
</evidence>
<evidence type="ECO:0000256" key="6">
    <source>
        <dbReference type="PIRSR" id="PIRSR000097-3"/>
    </source>
</evidence>
<feature type="binding site" evidence="5">
    <location>
        <position position="151"/>
    </location>
    <ligand>
        <name>substrate</name>
    </ligand>
</feature>
<dbReference type="WBParaSite" id="HCON_00079360-00002">
    <property type="protein sequence ID" value="HCON_00079360-00002"/>
    <property type="gene ID" value="HCON_00079360"/>
</dbReference>
<evidence type="ECO:0000256" key="4">
    <source>
        <dbReference type="PIRSR" id="PIRSR000097-1"/>
    </source>
</evidence>
<evidence type="ECO:0000313" key="9">
    <source>
        <dbReference type="WBParaSite" id="HCON_00079360-00002"/>
    </source>
</evidence>
<name>A0A7I4YCT2_HAECO</name>
<feature type="domain" description="NADP-dependent oxidoreductase" evidence="7">
    <location>
        <begin position="54"/>
        <end position="317"/>
    </location>
</feature>
<accession>A0A7I4YCT2</accession>
<feature type="active site" description="Proton donor" evidence="4">
    <location>
        <position position="88"/>
    </location>
</feature>